<organism evidence="1 2">
    <name type="scientific">Lentzea atacamensis</name>
    <dbReference type="NCBI Taxonomy" id="531938"/>
    <lineage>
        <taxon>Bacteria</taxon>
        <taxon>Bacillati</taxon>
        <taxon>Actinomycetota</taxon>
        <taxon>Actinomycetes</taxon>
        <taxon>Pseudonocardiales</taxon>
        <taxon>Pseudonocardiaceae</taxon>
        <taxon>Lentzea</taxon>
    </lineage>
</organism>
<comment type="caution">
    <text evidence="1">The sequence shown here is derived from an EMBL/GenBank/DDBJ whole genome shotgun (WGS) entry which is preliminary data.</text>
</comment>
<dbReference type="EMBL" id="QGHB01000001">
    <property type="protein sequence ID" value="PWK91418.1"/>
    <property type="molecule type" value="Genomic_DNA"/>
</dbReference>
<dbReference type="Proteomes" id="UP000246005">
    <property type="component" value="Unassembled WGS sequence"/>
</dbReference>
<proteinExistence type="predicted"/>
<gene>
    <name evidence="1" type="ORF">C8D88_1011454</name>
</gene>
<reference evidence="1 2" key="1">
    <citation type="submission" date="2018-05" db="EMBL/GenBank/DDBJ databases">
        <title>Genomic Encyclopedia of Type Strains, Phase IV (KMG-IV): sequencing the most valuable type-strain genomes for metagenomic binning, comparative biology and taxonomic classification.</title>
        <authorList>
            <person name="Goeker M."/>
        </authorList>
    </citation>
    <scope>NUCLEOTIDE SEQUENCE [LARGE SCALE GENOMIC DNA]</scope>
    <source>
        <strain evidence="1 2">DSM 45480</strain>
    </source>
</reference>
<evidence type="ECO:0000313" key="2">
    <source>
        <dbReference type="Proteomes" id="UP000246005"/>
    </source>
</evidence>
<accession>A0A316ILW1</accession>
<protein>
    <submittedName>
        <fullName evidence="1">Uncharacterized protein</fullName>
    </submittedName>
</protein>
<dbReference type="AlphaFoldDB" id="A0A316ILW1"/>
<name>A0A316ILW1_9PSEU</name>
<evidence type="ECO:0000313" key="1">
    <source>
        <dbReference type="EMBL" id="PWK91418.1"/>
    </source>
</evidence>
<sequence>MVCAGEELWGFKAVFVVVAALAAVGCSSGDQQPQSSTQEKYFDVKGFGKLKPGMSKQEALATGDLAATGAGKSGDCEDYRYQGAPAPDPKQLAENAEIEQKYEAAQKAADEAKAAIGPAPGANAGAADYAAHAERLAASAEASNAVVQLSVKSTQRIAERAEAREANGGVLFAGDKIRMILPPPGATAAKGVGKGVTVDQFKAAFPNAEQKDDKTFDVPAPGQQGVVLSFLFTDGKLHDVPVVQRGSQVQLI</sequence>